<dbReference type="AlphaFoldDB" id="A0A3M5INE9"/>
<accession>A0A3M5INE9</accession>
<evidence type="ECO:0000313" key="3">
    <source>
        <dbReference type="Proteomes" id="UP000276194"/>
    </source>
</evidence>
<organism evidence="2 3">
    <name type="scientific">Pseudomonas amygdali pv. mori</name>
    <dbReference type="NCBI Taxonomy" id="34065"/>
    <lineage>
        <taxon>Bacteria</taxon>
        <taxon>Pseudomonadati</taxon>
        <taxon>Pseudomonadota</taxon>
        <taxon>Gammaproteobacteria</taxon>
        <taxon>Pseudomonadales</taxon>
        <taxon>Pseudomonadaceae</taxon>
        <taxon>Pseudomonas</taxon>
        <taxon>Pseudomonas amygdali</taxon>
    </lineage>
</organism>
<gene>
    <name evidence="2" type="ORF">ALP52_00846</name>
</gene>
<feature type="transmembrane region" description="Helical" evidence="1">
    <location>
        <begin position="184"/>
        <end position="206"/>
    </location>
</feature>
<dbReference type="InterPro" id="IPR049920">
    <property type="entry name" value="IK1_05631-like"/>
</dbReference>
<sequence length="312" mass="36129">MGDSMAIKDRQNTYENIQKIAAFRRLYSIAKKYNNGYVMLNVVMMTVLTFLSIGLNSEELARYFNFQQRDYSNWLAVASIIVLTIDKLIIGEKIDSTRELAAKIQEKFDREIFNLGWNNALAGSQPRIEDIVKHGEWYLRKNTDAKLRDWYAVKSDAVQHKFQILICQNASLYWDASLRKKINYAVLIFGILIFAAALILCFVFDLSTSAIVTNLTALLGPILDYGYNTLKENKASISNSERLLECLDQSLTNAAQNHNDAEIYKSIEAIQDQLYVKRKSDWLIPDFFYKILRNSDENVMRLTTHQLEERFR</sequence>
<keyword evidence="1" id="KW-0812">Transmembrane</keyword>
<dbReference type="EMBL" id="RBTD01000455">
    <property type="protein sequence ID" value="RMT12371.1"/>
    <property type="molecule type" value="Genomic_DNA"/>
</dbReference>
<reference evidence="2 3" key="1">
    <citation type="submission" date="2018-08" db="EMBL/GenBank/DDBJ databases">
        <title>Recombination of ecologically and evolutionarily significant loci maintains genetic cohesion in the Pseudomonas syringae species complex.</title>
        <authorList>
            <person name="Dillon M."/>
            <person name="Thakur S."/>
            <person name="Almeida R.N.D."/>
            <person name="Weir B.S."/>
            <person name="Guttman D.S."/>
        </authorList>
    </citation>
    <scope>NUCLEOTIDE SEQUENCE [LARGE SCALE GENOMIC DNA]</scope>
    <source>
        <strain evidence="2 3">ICMP 6941</strain>
    </source>
</reference>
<comment type="caution">
    <text evidence="2">The sequence shown here is derived from an EMBL/GenBank/DDBJ whole genome shotgun (WGS) entry which is preliminary data.</text>
</comment>
<keyword evidence="1" id="KW-1133">Transmembrane helix</keyword>
<name>A0A3M5INE9_PSEA0</name>
<feature type="transmembrane region" description="Helical" evidence="1">
    <location>
        <begin position="34"/>
        <end position="53"/>
    </location>
</feature>
<evidence type="ECO:0000313" key="2">
    <source>
        <dbReference type="EMBL" id="RMT12371.1"/>
    </source>
</evidence>
<proteinExistence type="predicted"/>
<evidence type="ECO:0000256" key="1">
    <source>
        <dbReference type="SAM" id="Phobius"/>
    </source>
</evidence>
<keyword evidence="1" id="KW-0472">Membrane</keyword>
<protein>
    <submittedName>
        <fullName evidence="2">N terminal domain protein</fullName>
    </submittedName>
</protein>
<dbReference type="Pfam" id="PF18159">
    <property type="entry name" value="S_4TM"/>
    <property type="match status" value="1"/>
</dbReference>
<dbReference type="Proteomes" id="UP000276194">
    <property type="component" value="Unassembled WGS sequence"/>
</dbReference>